<dbReference type="AlphaFoldDB" id="A0A3N2QL28"/>
<dbReference type="InterPro" id="IPR053174">
    <property type="entry name" value="LpxI"/>
</dbReference>
<keyword evidence="4" id="KW-1185">Reference proteome</keyword>
<dbReference type="PANTHER" id="PTHR39962:SF1">
    <property type="entry name" value="LPXI FAMILY PROTEIN"/>
    <property type="match status" value="1"/>
</dbReference>
<reference evidence="3 4" key="1">
    <citation type="submission" date="2018-10" db="EMBL/GenBank/DDBJ databases">
        <title>Histidinibacterium lentulum gen. nov., sp. nov., a marine bacterium from the culture broth of Picochlorum sp. 122.</title>
        <authorList>
            <person name="Wang G."/>
        </authorList>
    </citation>
    <scope>NUCLEOTIDE SEQUENCE [LARGE SCALE GENOMIC DNA]</scope>
    <source>
        <strain evidence="3 4">B17</strain>
    </source>
</reference>
<dbReference type="Gene3D" id="3.40.140.80">
    <property type="match status" value="1"/>
</dbReference>
<dbReference type="Pfam" id="PF17930">
    <property type="entry name" value="LpxI_N"/>
    <property type="match status" value="1"/>
</dbReference>
<dbReference type="Proteomes" id="UP000268016">
    <property type="component" value="Unassembled WGS sequence"/>
</dbReference>
<feature type="domain" description="LpxI N-terminal" evidence="2">
    <location>
        <begin position="3"/>
        <end position="131"/>
    </location>
</feature>
<evidence type="ECO:0000259" key="2">
    <source>
        <dbReference type="Pfam" id="PF17930"/>
    </source>
</evidence>
<dbReference type="InterPro" id="IPR043167">
    <property type="entry name" value="LpxI_C_sf"/>
</dbReference>
<dbReference type="PANTHER" id="PTHR39962">
    <property type="entry name" value="BLL4848 PROTEIN"/>
    <property type="match status" value="1"/>
</dbReference>
<dbReference type="Gene3D" id="3.40.50.20">
    <property type="match status" value="1"/>
</dbReference>
<gene>
    <name evidence="3" type="ORF">EAT49_19780</name>
</gene>
<dbReference type="RefSeq" id="WP_123644046.1">
    <property type="nucleotide sequence ID" value="NZ_ML119093.1"/>
</dbReference>
<feature type="domain" description="LpxI C-terminal" evidence="1">
    <location>
        <begin position="135"/>
        <end position="260"/>
    </location>
</feature>
<dbReference type="OrthoDB" id="9789836at2"/>
<organism evidence="3 4">
    <name type="scientific">Histidinibacterium lentulum</name>
    <dbReference type="NCBI Taxonomy" id="2480588"/>
    <lineage>
        <taxon>Bacteria</taxon>
        <taxon>Pseudomonadati</taxon>
        <taxon>Pseudomonadota</taxon>
        <taxon>Alphaproteobacteria</taxon>
        <taxon>Rhodobacterales</taxon>
        <taxon>Paracoccaceae</taxon>
        <taxon>Histidinibacterium</taxon>
    </lineage>
</organism>
<dbReference type="Pfam" id="PF06230">
    <property type="entry name" value="LpxI_C"/>
    <property type="match status" value="1"/>
</dbReference>
<evidence type="ECO:0000313" key="4">
    <source>
        <dbReference type="Proteomes" id="UP000268016"/>
    </source>
</evidence>
<comment type="caution">
    <text evidence="3">The sequence shown here is derived from an EMBL/GenBank/DDBJ whole genome shotgun (WGS) entry which is preliminary data.</text>
</comment>
<evidence type="ECO:0000313" key="3">
    <source>
        <dbReference type="EMBL" id="ROT95898.1"/>
    </source>
</evidence>
<sequence>MSLALIAGEGALPGLLCARAEAAGDPPLVCVMDGVAARVPAHLPRREFRLERLGSFLAGLREDGVGRICMAGAMRRPAVDPAAVDGASAVLVPRLIEAMARGDDGTLREIVAIMEEAGLRVVGAEALAPDLLPEAGMLTGGGHDAALEAAARVGDQVLAEMGEADSGQACVVTPGGEVAREGADGTDAMLAALRAPGAVLFKAPKPGQERRVDLPVIGPETVAGAAAAGLAAIVIEAGGVLVLEREEVLARARAAGIALWVRAAAPGAEGGR</sequence>
<dbReference type="InterPro" id="IPR010415">
    <property type="entry name" value="LpxI_C"/>
</dbReference>
<evidence type="ECO:0000259" key="1">
    <source>
        <dbReference type="Pfam" id="PF06230"/>
    </source>
</evidence>
<name>A0A3N2QL28_9RHOB</name>
<protein>
    <submittedName>
        <fullName evidence="3">LpxI family protein</fullName>
    </submittedName>
</protein>
<dbReference type="InterPro" id="IPR041255">
    <property type="entry name" value="LpxI_N"/>
</dbReference>
<proteinExistence type="predicted"/>
<accession>A0A3N2QL28</accession>
<dbReference type="EMBL" id="RDRB01000014">
    <property type="protein sequence ID" value="ROT95898.1"/>
    <property type="molecule type" value="Genomic_DNA"/>
</dbReference>